<proteinExistence type="predicted"/>
<evidence type="ECO:0000313" key="1">
    <source>
        <dbReference type="EMBL" id="KAK4100584.1"/>
    </source>
</evidence>
<gene>
    <name evidence="1" type="ORF">N658DRAFT_486859</name>
</gene>
<name>A0AAN6PZ14_9PEZI</name>
<dbReference type="EMBL" id="MU863640">
    <property type="protein sequence ID" value="KAK4100584.1"/>
    <property type="molecule type" value="Genomic_DNA"/>
</dbReference>
<reference evidence="1" key="1">
    <citation type="journal article" date="2023" name="Mol. Phylogenet. Evol.">
        <title>Genome-scale phylogeny and comparative genomics of the fungal order Sordariales.</title>
        <authorList>
            <person name="Hensen N."/>
            <person name="Bonometti L."/>
            <person name="Westerberg I."/>
            <person name="Brannstrom I.O."/>
            <person name="Guillou S."/>
            <person name="Cros-Aarteil S."/>
            <person name="Calhoun S."/>
            <person name="Haridas S."/>
            <person name="Kuo A."/>
            <person name="Mondo S."/>
            <person name="Pangilinan J."/>
            <person name="Riley R."/>
            <person name="LaButti K."/>
            <person name="Andreopoulos B."/>
            <person name="Lipzen A."/>
            <person name="Chen C."/>
            <person name="Yan M."/>
            <person name="Daum C."/>
            <person name="Ng V."/>
            <person name="Clum A."/>
            <person name="Steindorff A."/>
            <person name="Ohm R.A."/>
            <person name="Martin F."/>
            <person name="Silar P."/>
            <person name="Natvig D.O."/>
            <person name="Lalanne C."/>
            <person name="Gautier V."/>
            <person name="Ament-Velasquez S.L."/>
            <person name="Kruys A."/>
            <person name="Hutchinson M.I."/>
            <person name="Powell A.J."/>
            <person name="Barry K."/>
            <person name="Miller A.N."/>
            <person name="Grigoriev I.V."/>
            <person name="Debuchy R."/>
            <person name="Gladieux P."/>
            <person name="Hiltunen Thoren M."/>
            <person name="Johannesson H."/>
        </authorList>
    </citation>
    <scope>NUCLEOTIDE SEQUENCE</scope>
    <source>
        <strain evidence="1">CBS 757.83</strain>
    </source>
</reference>
<dbReference type="AlphaFoldDB" id="A0AAN6PZ14"/>
<evidence type="ECO:0000313" key="2">
    <source>
        <dbReference type="Proteomes" id="UP001305647"/>
    </source>
</evidence>
<keyword evidence="2" id="KW-1185">Reference proteome</keyword>
<sequence>MGNSRVTAHFWRHKCPAKSPEDGDDVAWNHPNIKYSEISLLDRMSSKRGESLLGTKCSADGCQYVVNEETVVLNKYKEEIHNLGGKNLYPARLIMVSMRCCKWWCHNNGTYGHHVENSTFSGLGHHTCAHAHAYKDAIHEKNIDSRLPGCTCVMLNTYHEPIETWEPQYRKGVPCPGGPSDLDIRYREKRKQKGGEEMLESEPAE</sequence>
<reference evidence="1" key="2">
    <citation type="submission" date="2023-05" db="EMBL/GenBank/DDBJ databases">
        <authorList>
            <consortium name="Lawrence Berkeley National Laboratory"/>
            <person name="Steindorff A."/>
            <person name="Hensen N."/>
            <person name="Bonometti L."/>
            <person name="Westerberg I."/>
            <person name="Brannstrom I.O."/>
            <person name="Guillou S."/>
            <person name="Cros-Aarteil S."/>
            <person name="Calhoun S."/>
            <person name="Haridas S."/>
            <person name="Kuo A."/>
            <person name="Mondo S."/>
            <person name="Pangilinan J."/>
            <person name="Riley R."/>
            <person name="Labutti K."/>
            <person name="Andreopoulos B."/>
            <person name="Lipzen A."/>
            <person name="Chen C."/>
            <person name="Yanf M."/>
            <person name="Daum C."/>
            <person name="Ng V."/>
            <person name="Clum A."/>
            <person name="Ohm R."/>
            <person name="Martin F."/>
            <person name="Silar P."/>
            <person name="Natvig D."/>
            <person name="Lalanne C."/>
            <person name="Gautier V."/>
            <person name="Ament-Velasquez S.L."/>
            <person name="Kruys A."/>
            <person name="Hutchinson M.I."/>
            <person name="Powell A.J."/>
            <person name="Barry K."/>
            <person name="Miller A.N."/>
            <person name="Grigoriev I.V."/>
            <person name="Debuchy R."/>
            <person name="Gladieux P."/>
            <person name="Thoren M.H."/>
            <person name="Johannesson H."/>
        </authorList>
    </citation>
    <scope>NUCLEOTIDE SEQUENCE</scope>
    <source>
        <strain evidence="1">CBS 757.83</strain>
    </source>
</reference>
<dbReference type="Proteomes" id="UP001305647">
    <property type="component" value="Unassembled WGS sequence"/>
</dbReference>
<comment type="caution">
    <text evidence="1">The sequence shown here is derived from an EMBL/GenBank/DDBJ whole genome shotgun (WGS) entry which is preliminary data.</text>
</comment>
<protein>
    <submittedName>
        <fullName evidence="1">Uncharacterized protein</fullName>
    </submittedName>
</protein>
<organism evidence="1 2">
    <name type="scientific">Parathielavia hyrcaniae</name>
    <dbReference type="NCBI Taxonomy" id="113614"/>
    <lineage>
        <taxon>Eukaryota</taxon>
        <taxon>Fungi</taxon>
        <taxon>Dikarya</taxon>
        <taxon>Ascomycota</taxon>
        <taxon>Pezizomycotina</taxon>
        <taxon>Sordariomycetes</taxon>
        <taxon>Sordariomycetidae</taxon>
        <taxon>Sordariales</taxon>
        <taxon>Chaetomiaceae</taxon>
        <taxon>Parathielavia</taxon>
    </lineage>
</organism>
<accession>A0AAN6PZ14</accession>